<keyword evidence="5" id="KW-1185">Reference proteome</keyword>
<gene>
    <name evidence="4" type="ORF">CTEST_12470</name>
</gene>
<proteinExistence type="predicted"/>
<protein>
    <submittedName>
        <fullName evidence="4">Septum formation</fullName>
    </submittedName>
</protein>
<evidence type="ECO:0000256" key="1">
    <source>
        <dbReference type="SAM" id="MobiDB-lite"/>
    </source>
</evidence>
<dbReference type="OrthoDB" id="4266126at2"/>
<evidence type="ECO:0000256" key="2">
    <source>
        <dbReference type="SAM" id="Phobius"/>
    </source>
</evidence>
<dbReference type="InterPro" id="IPR026004">
    <property type="entry name" value="Septum_form"/>
</dbReference>
<feature type="domain" description="Septum formation-related" evidence="3">
    <location>
        <begin position="63"/>
        <end position="287"/>
    </location>
</feature>
<evidence type="ECO:0000313" key="5">
    <source>
        <dbReference type="Proteomes" id="UP000035540"/>
    </source>
</evidence>
<dbReference type="Pfam" id="PF13845">
    <property type="entry name" value="Septum_form"/>
    <property type="match status" value="1"/>
</dbReference>
<keyword evidence="2" id="KW-0812">Transmembrane</keyword>
<organism evidence="4 5">
    <name type="scientific">Corynebacterium testudinoris</name>
    <dbReference type="NCBI Taxonomy" id="136857"/>
    <lineage>
        <taxon>Bacteria</taxon>
        <taxon>Bacillati</taxon>
        <taxon>Actinomycetota</taxon>
        <taxon>Actinomycetes</taxon>
        <taxon>Mycobacteriales</taxon>
        <taxon>Corynebacteriaceae</taxon>
        <taxon>Corynebacterium</taxon>
    </lineage>
</organism>
<dbReference type="Proteomes" id="UP000035540">
    <property type="component" value="Chromosome"/>
</dbReference>
<dbReference type="PATRIC" id="fig|136857.5.peg.2463"/>
<name>A0A0G3HB31_9CORY</name>
<keyword evidence="2" id="KW-1133">Transmembrane helix</keyword>
<dbReference type="AlphaFoldDB" id="A0A0G3HB31"/>
<evidence type="ECO:0000259" key="3">
    <source>
        <dbReference type="Pfam" id="PF13845"/>
    </source>
</evidence>
<feature type="transmembrane region" description="Helical" evidence="2">
    <location>
        <begin position="12"/>
        <end position="32"/>
    </location>
</feature>
<reference evidence="5" key="2">
    <citation type="submission" date="2015-05" db="EMBL/GenBank/DDBJ databases">
        <title>Complete genome sequence of Corynebacterium testudinoris DSM 44614, recovered from necrotic lesions in the mouth of a tortoise.</title>
        <authorList>
            <person name="Ruckert C."/>
            <person name="Albersmeier A."/>
            <person name="Winkler A."/>
            <person name="Tauch A."/>
        </authorList>
    </citation>
    <scope>NUCLEOTIDE SEQUENCE [LARGE SCALE GENOMIC DNA]</scope>
    <source>
        <strain evidence="5">DSM 44614</strain>
    </source>
</reference>
<feature type="region of interest" description="Disordered" evidence="1">
    <location>
        <begin position="305"/>
        <end position="335"/>
    </location>
</feature>
<dbReference type="RefSeq" id="WP_047253986.1">
    <property type="nucleotide sequence ID" value="NZ_CP011545.1"/>
</dbReference>
<accession>A0A0G3HB31</accession>
<dbReference type="EMBL" id="CP011545">
    <property type="protein sequence ID" value="AKK09900.1"/>
    <property type="molecule type" value="Genomic_DNA"/>
</dbReference>
<keyword evidence="2" id="KW-0472">Membrane</keyword>
<dbReference type="STRING" id="136857.CTEST_12470"/>
<dbReference type="KEGG" id="cted:CTEST_12470"/>
<reference evidence="4 5" key="1">
    <citation type="journal article" date="2015" name="Genome Announc.">
        <title>Complete Genome Sequence of the Type Strain Corynebacterium testudinoris DSM 44614, Recovered from Necrotic Lesions in the Mouth of a Tortoise.</title>
        <authorList>
            <person name="Ruckert C."/>
            <person name="Kriete M."/>
            <person name="Jaenicke S."/>
            <person name="Winkler A."/>
            <person name="Tauch A."/>
        </authorList>
    </citation>
    <scope>NUCLEOTIDE SEQUENCE [LARGE SCALE GENOMIC DNA]</scope>
    <source>
        <strain evidence="4 5">DSM 44614</strain>
    </source>
</reference>
<evidence type="ECO:0000313" key="4">
    <source>
        <dbReference type="EMBL" id="AKK09900.1"/>
    </source>
</evidence>
<sequence length="335" mass="35576">MNLRSARSAIAVRTGLVATLCAATAIGTYGYFTGHPVGGDATHGSGVSASADEPASFTTADVGACLTWNVAESGEVTNFEQTPCESEHRFEVSARENLGTYPSSEFGDEAPRPDLTRQAQLREELCQAPTLRFLNGRFDPVGRYSIAPILPPAAAWEAGDRTMLCGLQSTDSSGMPMLTVGSATTQDQARVSKPGECVFVDNSASLRTVNCSEDHNLEVTQVVDLSSQFPEGVPSVEDQDRYLSGVCTQAAMDYLGGEEQLYQSTLQPYWGTLEQASWIGGSRSVNCALTFAREDGAFATVTGSAKDGRDALRVDGQTPAAPPERDPLRESAATP</sequence>